<evidence type="ECO:0000313" key="1">
    <source>
        <dbReference type="EMBL" id="CAJ0597603.1"/>
    </source>
</evidence>
<keyword evidence="2" id="KW-1185">Reference proteome</keyword>
<comment type="caution">
    <text evidence="1">The sequence shown here is derived from an EMBL/GenBank/DDBJ whole genome shotgun (WGS) entry which is preliminary data.</text>
</comment>
<name>A0AA36M455_CYLNA</name>
<dbReference type="EMBL" id="CATQJL010000223">
    <property type="protein sequence ID" value="CAJ0597603.1"/>
    <property type="molecule type" value="Genomic_DNA"/>
</dbReference>
<dbReference type="AlphaFoldDB" id="A0AA36M455"/>
<protein>
    <submittedName>
        <fullName evidence="1">Uncharacterized protein</fullName>
    </submittedName>
</protein>
<proteinExistence type="predicted"/>
<sequence>MTHFEKSPFGADEDQFSGVVVLQGFFFAFQEYFVFITCRPLLFPCPVAGVLTMSIDLKQNLDVIDYFVLEEWGYNHKVHMRMGPHRPSVVARSVRHPIKVDNGL</sequence>
<gene>
    <name evidence="1" type="ORF">CYNAS_LOCUS9586</name>
</gene>
<accession>A0AA36M455</accession>
<organism evidence="1 2">
    <name type="scientific">Cylicocyclus nassatus</name>
    <name type="common">Nematode worm</name>
    <dbReference type="NCBI Taxonomy" id="53992"/>
    <lineage>
        <taxon>Eukaryota</taxon>
        <taxon>Metazoa</taxon>
        <taxon>Ecdysozoa</taxon>
        <taxon>Nematoda</taxon>
        <taxon>Chromadorea</taxon>
        <taxon>Rhabditida</taxon>
        <taxon>Rhabditina</taxon>
        <taxon>Rhabditomorpha</taxon>
        <taxon>Strongyloidea</taxon>
        <taxon>Strongylidae</taxon>
        <taxon>Cylicocyclus</taxon>
    </lineage>
</organism>
<evidence type="ECO:0000313" key="2">
    <source>
        <dbReference type="Proteomes" id="UP001176961"/>
    </source>
</evidence>
<reference evidence="1" key="1">
    <citation type="submission" date="2023-07" db="EMBL/GenBank/DDBJ databases">
        <authorList>
            <consortium name="CYATHOMIX"/>
        </authorList>
    </citation>
    <scope>NUCLEOTIDE SEQUENCE</scope>
    <source>
        <strain evidence="1">N/A</strain>
    </source>
</reference>
<dbReference type="Proteomes" id="UP001176961">
    <property type="component" value="Unassembled WGS sequence"/>
</dbReference>